<dbReference type="EMBL" id="CYKH01000116">
    <property type="protein sequence ID" value="CUE72027.1"/>
    <property type="molecule type" value="Genomic_DNA"/>
</dbReference>
<gene>
    <name evidence="1" type="ORF">BSAL_53835</name>
</gene>
<name>A0A0S4ILX1_BODSA</name>
<keyword evidence="2" id="KW-1185">Reference proteome</keyword>
<proteinExistence type="predicted"/>
<evidence type="ECO:0000313" key="1">
    <source>
        <dbReference type="EMBL" id="CUE72027.1"/>
    </source>
</evidence>
<accession>A0A0S4ILX1</accession>
<sequence>MLGEGDHSGPMFSDAVVHVAVSYARALLIAEAGGADEASAQLEQCTDRSLGQKTLKRLAMEKCCPFTDRLQNETACAGLEDEFLVLRYLSRYGERISFTEFVRWLRVNIVETASTLNAHVSERTFVSGIMLFVRYLAASRWEREQHHQERDPNAFMTVFQERPGFDVSKVAIRCIHMTSNFGDGRSFEGLTTEDLFYHNHVLKSLRFDVVETSPVDYVCTIERLTAPSQDETYALAHACMIMLSKLVESPLLFYCGTAARACAVIVIATLRDHGLFHPLWVENWPLHLLQGLELLSPTPRAPEAQ</sequence>
<organism evidence="1 2">
    <name type="scientific">Bodo saltans</name>
    <name type="common">Flagellated protozoan</name>
    <dbReference type="NCBI Taxonomy" id="75058"/>
    <lineage>
        <taxon>Eukaryota</taxon>
        <taxon>Discoba</taxon>
        <taxon>Euglenozoa</taxon>
        <taxon>Kinetoplastea</taxon>
        <taxon>Metakinetoplastina</taxon>
        <taxon>Eubodonida</taxon>
        <taxon>Bodonidae</taxon>
        <taxon>Bodo</taxon>
    </lineage>
</organism>
<dbReference type="VEuPathDB" id="TriTrypDB:BSAL_53835"/>
<dbReference type="AlphaFoldDB" id="A0A0S4ILX1"/>
<dbReference type="Proteomes" id="UP000051952">
    <property type="component" value="Unassembled WGS sequence"/>
</dbReference>
<evidence type="ECO:0000313" key="2">
    <source>
        <dbReference type="Proteomes" id="UP000051952"/>
    </source>
</evidence>
<protein>
    <submittedName>
        <fullName evidence="1">Uncharacterized protein</fullName>
    </submittedName>
</protein>
<reference evidence="2" key="1">
    <citation type="submission" date="2015-09" db="EMBL/GenBank/DDBJ databases">
        <authorList>
            <consortium name="Pathogen Informatics"/>
        </authorList>
    </citation>
    <scope>NUCLEOTIDE SEQUENCE [LARGE SCALE GENOMIC DNA]</scope>
    <source>
        <strain evidence="2">Lake Konstanz</strain>
    </source>
</reference>